<dbReference type="STRING" id="340102.Pars_0274"/>
<dbReference type="KEGG" id="pas:Pars_0274"/>
<accession>A4WHM0</accession>
<dbReference type="AlphaFoldDB" id="A4WHM0"/>
<protein>
    <submittedName>
        <fullName evidence="1">Transposase, IS605 OrfB</fullName>
    </submittedName>
</protein>
<evidence type="ECO:0000313" key="2">
    <source>
        <dbReference type="Proteomes" id="UP000001567"/>
    </source>
</evidence>
<sequence length="253" mass="28681">MFLNRLSGSYVFTYYLRCDAEKAREALDGDYKVVDLGGAVRVVESFITLYAGDVPLCMYKSWRMTYTDYQIYGLASAEVFVRKDGVLVRLVRADEKVGLPELVEGSPLVVHAMDVNENGVMYRVFRIGGYVELAARGVAGGIKEAFHPKKGVNLLIVDLPISPKFQHLLGEVFDLAREHFVELHTTMLSDVCPLCGGRMEKRGRLVRCPQCKVQLSRDVNAVWALARNIVRRLGREQQLAELREIFRLYYPNV</sequence>
<evidence type="ECO:0000313" key="1">
    <source>
        <dbReference type="EMBL" id="ABP49887.1"/>
    </source>
</evidence>
<gene>
    <name evidence="1" type="ordered locus">Pars_0274</name>
</gene>
<proteinExistence type="predicted"/>
<organism evidence="1 2">
    <name type="scientific">Pyrobaculum arsenaticum (strain DSM 13514 / JCM 11321 / PZ6)</name>
    <dbReference type="NCBI Taxonomy" id="340102"/>
    <lineage>
        <taxon>Archaea</taxon>
        <taxon>Thermoproteota</taxon>
        <taxon>Thermoprotei</taxon>
        <taxon>Thermoproteales</taxon>
        <taxon>Thermoproteaceae</taxon>
        <taxon>Pyrobaculum</taxon>
    </lineage>
</organism>
<reference evidence="1 2" key="1">
    <citation type="submission" date="2007-04" db="EMBL/GenBank/DDBJ databases">
        <title>Complete sequence of Pyrobaculum arsenaticum DSM 13514.</title>
        <authorList>
            <consortium name="US DOE Joint Genome Institute"/>
            <person name="Copeland A."/>
            <person name="Lucas S."/>
            <person name="Lapidus A."/>
            <person name="Barry K."/>
            <person name="Glavina del Rio T."/>
            <person name="Dalin E."/>
            <person name="Tice H."/>
            <person name="Pitluck S."/>
            <person name="Chain P."/>
            <person name="Malfatti S."/>
            <person name="Shin M."/>
            <person name="Vergez L."/>
            <person name="Schmutz J."/>
            <person name="Larimer F."/>
            <person name="Land M."/>
            <person name="Hauser L."/>
            <person name="Kyrpides N."/>
            <person name="Mikhailova N."/>
            <person name="Cozen A.E."/>
            <person name="Fitz-Gibbon S.T."/>
            <person name="House C.H."/>
            <person name="Saltikov C."/>
            <person name="Lowe T.M."/>
            <person name="Richardson P."/>
        </authorList>
    </citation>
    <scope>NUCLEOTIDE SEQUENCE [LARGE SCALE GENOMIC DNA]</scope>
    <source>
        <strain evidence="2">ATCC 700994 / DSM 13514 / JCM 11321 / PZ6</strain>
    </source>
</reference>
<dbReference type="Proteomes" id="UP000001567">
    <property type="component" value="Chromosome"/>
</dbReference>
<name>A4WHM0_PYRAR</name>
<dbReference type="HOGENOM" id="CLU_1096741_0_0_2"/>
<dbReference type="EMBL" id="CP000660">
    <property type="protein sequence ID" value="ABP49887.1"/>
    <property type="molecule type" value="Genomic_DNA"/>
</dbReference>